<dbReference type="OrthoDB" id="2118094at2759"/>
<keyword evidence="3" id="KW-0378">Hydrolase</keyword>
<keyword evidence="7" id="KW-1185">Reference proteome</keyword>
<dbReference type="Gene3D" id="3.40.50.1240">
    <property type="entry name" value="Phosphoglycerate mutase-like"/>
    <property type="match status" value="1"/>
</dbReference>
<dbReference type="GO" id="GO:0004722">
    <property type="term" value="F:protein serine/threonine phosphatase activity"/>
    <property type="evidence" value="ECO:0007669"/>
    <property type="project" value="UniProtKB-EC"/>
</dbReference>
<dbReference type="Proteomes" id="UP000281553">
    <property type="component" value="Unassembled WGS sequence"/>
</dbReference>
<dbReference type="EMBL" id="UYRU01089771">
    <property type="protein sequence ID" value="VDN36883.1"/>
    <property type="molecule type" value="Genomic_DNA"/>
</dbReference>
<evidence type="ECO:0000256" key="4">
    <source>
        <dbReference type="ARBA" id="ARBA00039765"/>
    </source>
</evidence>
<dbReference type="PANTHER" id="PTHR20935:SF0">
    <property type="entry name" value="SERINE_THREONINE-PROTEIN PHOSPHATASE PGAM5, MITOCHONDRIAL"/>
    <property type="match status" value="1"/>
</dbReference>
<reference evidence="6 7" key="1">
    <citation type="submission" date="2018-11" db="EMBL/GenBank/DDBJ databases">
        <authorList>
            <consortium name="Pathogen Informatics"/>
        </authorList>
    </citation>
    <scope>NUCLEOTIDE SEQUENCE [LARGE SCALE GENOMIC DNA]</scope>
</reference>
<evidence type="ECO:0000256" key="3">
    <source>
        <dbReference type="ARBA" id="ARBA00022801"/>
    </source>
</evidence>
<dbReference type="EC" id="3.1.3.16" evidence="2"/>
<proteinExistence type="inferred from homology"/>
<dbReference type="SUPFAM" id="SSF53254">
    <property type="entry name" value="Phosphoglycerate mutase-like"/>
    <property type="match status" value="1"/>
</dbReference>
<evidence type="ECO:0000256" key="5">
    <source>
        <dbReference type="ARBA" id="ARBA00040722"/>
    </source>
</evidence>
<dbReference type="InterPro" id="IPR029033">
    <property type="entry name" value="His_PPase_superfam"/>
</dbReference>
<dbReference type="Pfam" id="PF00300">
    <property type="entry name" value="His_Phos_1"/>
    <property type="match status" value="1"/>
</dbReference>
<sequence length="161" mass="18050">MTHALIEHQIRQSSRRKRIQSLSGTEKAEHISHQNRIQSSFTYHVHNRALSPDGAVAMDGPDACAVCKPLGLDPHRCVCSRTLRNQPAEVILFVGHANVFRYWLCRALQVPPEAWLRISLPHGSLTELLLQQVEGTGEVERTVTALRIGDDGHLPPELQTR</sequence>
<protein>
    <recommendedName>
        <fullName evidence="4">Serine/threonine-protein phosphatase PGAM5, mitochondrial</fullName>
        <ecNumber evidence="2">3.1.3.16</ecNumber>
    </recommendedName>
    <alternativeName>
        <fullName evidence="5">Serine/threonine-protein phosphatase Pgam5, mitochondrial</fullName>
    </alternativeName>
</protein>
<organism evidence="6 7">
    <name type="scientific">Dibothriocephalus latus</name>
    <name type="common">Fish tapeworm</name>
    <name type="synonym">Diphyllobothrium latum</name>
    <dbReference type="NCBI Taxonomy" id="60516"/>
    <lineage>
        <taxon>Eukaryota</taxon>
        <taxon>Metazoa</taxon>
        <taxon>Spiralia</taxon>
        <taxon>Lophotrochozoa</taxon>
        <taxon>Platyhelminthes</taxon>
        <taxon>Cestoda</taxon>
        <taxon>Eucestoda</taxon>
        <taxon>Diphyllobothriidea</taxon>
        <taxon>Diphyllobothriidae</taxon>
        <taxon>Dibothriocephalus</taxon>
    </lineage>
</organism>
<gene>
    <name evidence="6" type="ORF">DILT_LOCUS17166</name>
</gene>
<evidence type="ECO:0000313" key="6">
    <source>
        <dbReference type="EMBL" id="VDN36883.1"/>
    </source>
</evidence>
<dbReference type="AlphaFoldDB" id="A0A3P7NIG4"/>
<dbReference type="InterPro" id="IPR051021">
    <property type="entry name" value="Mito_Ser/Thr_phosphatase"/>
</dbReference>
<name>A0A3P7NIG4_DIBLA</name>
<evidence type="ECO:0000256" key="1">
    <source>
        <dbReference type="ARBA" id="ARBA00006717"/>
    </source>
</evidence>
<dbReference type="GO" id="GO:0090141">
    <property type="term" value="P:positive regulation of mitochondrial fission"/>
    <property type="evidence" value="ECO:0007669"/>
    <property type="project" value="TreeGrafter"/>
</dbReference>
<dbReference type="PANTHER" id="PTHR20935">
    <property type="entry name" value="PHOSPHOGLYCERATE MUTASE-RELATED"/>
    <property type="match status" value="1"/>
</dbReference>
<accession>A0A3P7NIG4</accession>
<evidence type="ECO:0000313" key="7">
    <source>
        <dbReference type="Proteomes" id="UP000281553"/>
    </source>
</evidence>
<dbReference type="GO" id="GO:0005739">
    <property type="term" value="C:mitochondrion"/>
    <property type="evidence" value="ECO:0007669"/>
    <property type="project" value="TreeGrafter"/>
</dbReference>
<comment type="similarity">
    <text evidence="1">Belongs to the phosphoglycerate mutase family. BPG-dependent PGAM subfamily.</text>
</comment>
<evidence type="ECO:0000256" key="2">
    <source>
        <dbReference type="ARBA" id="ARBA00013081"/>
    </source>
</evidence>
<dbReference type="InterPro" id="IPR013078">
    <property type="entry name" value="His_Pase_superF_clade-1"/>
</dbReference>